<dbReference type="FunFam" id="3.20.20.190:FF:000009">
    <property type="entry name" value="Glycerophosphodiester phosphodiesterase, periplasmic"/>
    <property type="match status" value="1"/>
</dbReference>
<sequence>MKYLLPLLALPLMAQEPSPLVIAHRGASGYLPEHTLEAKAMAHAQGAPSIEQDVVLTKDDVPVVLHDIHVDTISDVATRFPGRQREDGRFYALDFTLAELKQLRVTERFHAKTGQQVFPKRFPIHTSTFQIPTLEEELQLIQGLNRSTGRQAGIYPEIKQPAWHRKEGHDISRIVLPILEKYGYKSREDACHVQCFEYEEVKRIRLELGWKGRLIILMGAGAQGTDGTDFAHLRSPAGLVELKQVADGIGPALSSIIAADRSVTALVRDAHAQGLKVHPYTLRTDELPKFAHSADDLMDLLFTQAGVDGLFTDFPDVVLSWLAKKR</sequence>
<protein>
    <recommendedName>
        <fullName evidence="2">glycerophosphodiester phosphodiesterase</fullName>
        <ecNumber evidence="2">3.1.4.46</ecNumber>
    </recommendedName>
</protein>
<evidence type="ECO:0000313" key="9">
    <source>
        <dbReference type="Proteomes" id="UP000534294"/>
    </source>
</evidence>
<feature type="domain" description="GP-PDE" evidence="7">
    <location>
        <begin position="19"/>
        <end position="322"/>
    </location>
</feature>
<keyword evidence="3" id="KW-0732">Signal</keyword>
<proteinExistence type="inferred from homology"/>
<gene>
    <name evidence="8" type="ORF">HNQ64_000675</name>
</gene>
<dbReference type="SUPFAM" id="SSF51695">
    <property type="entry name" value="PLC-like phosphodiesterases"/>
    <property type="match status" value="1"/>
</dbReference>
<dbReference type="Proteomes" id="UP000534294">
    <property type="component" value="Unassembled WGS sequence"/>
</dbReference>
<keyword evidence="4" id="KW-0319">Glycerol metabolism</keyword>
<dbReference type="RefSeq" id="WP_184205326.1">
    <property type="nucleotide sequence ID" value="NZ_JACHIF010000001.1"/>
</dbReference>
<evidence type="ECO:0000256" key="3">
    <source>
        <dbReference type="ARBA" id="ARBA00022729"/>
    </source>
</evidence>
<dbReference type="PANTHER" id="PTHR43620:SF7">
    <property type="entry name" value="GLYCEROPHOSPHODIESTER PHOSPHODIESTERASE GDPD5-RELATED"/>
    <property type="match status" value="1"/>
</dbReference>
<name>A0A7W8DNZ3_9BACT</name>
<evidence type="ECO:0000259" key="7">
    <source>
        <dbReference type="PROSITE" id="PS51704"/>
    </source>
</evidence>
<dbReference type="GO" id="GO:0042597">
    <property type="term" value="C:periplasmic space"/>
    <property type="evidence" value="ECO:0007669"/>
    <property type="project" value="TreeGrafter"/>
</dbReference>
<dbReference type="PROSITE" id="PS51704">
    <property type="entry name" value="GP_PDE"/>
    <property type="match status" value="1"/>
</dbReference>
<organism evidence="8 9">
    <name type="scientific">Prosthecobacter dejongeii</name>
    <dbReference type="NCBI Taxonomy" id="48465"/>
    <lineage>
        <taxon>Bacteria</taxon>
        <taxon>Pseudomonadati</taxon>
        <taxon>Verrucomicrobiota</taxon>
        <taxon>Verrucomicrobiia</taxon>
        <taxon>Verrucomicrobiales</taxon>
        <taxon>Verrucomicrobiaceae</taxon>
        <taxon>Prosthecobacter</taxon>
    </lineage>
</organism>
<dbReference type="Pfam" id="PF03009">
    <property type="entry name" value="GDPD"/>
    <property type="match status" value="1"/>
</dbReference>
<dbReference type="GO" id="GO:0006629">
    <property type="term" value="P:lipid metabolic process"/>
    <property type="evidence" value="ECO:0007669"/>
    <property type="project" value="InterPro"/>
</dbReference>
<dbReference type="EMBL" id="JACHIF010000001">
    <property type="protein sequence ID" value="MBB5036441.1"/>
    <property type="molecule type" value="Genomic_DNA"/>
</dbReference>
<keyword evidence="5 8" id="KW-0378">Hydrolase</keyword>
<evidence type="ECO:0000256" key="1">
    <source>
        <dbReference type="ARBA" id="ARBA00007277"/>
    </source>
</evidence>
<evidence type="ECO:0000256" key="2">
    <source>
        <dbReference type="ARBA" id="ARBA00012247"/>
    </source>
</evidence>
<evidence type="ECO:0000256" key="5">
    <source>
        <dbReference type="ARBA" id="ARBA00022801"/>
    </source>
</evidence>
<evidence type="ECO:0000313" key="8">
    <source>
        <dbReference type="EMBL" id="MBB5036441.1"/>
    </source>
</evidence>
<dbReference type="InterPro" id="IPR017946">
    <property type="entry name" value="PLC-like_Pdiesterase_TIM-brl"/>
</dbReference>
<comment type="caution">
    <text evidence="8">The sequence shown here is derived from an EMBL/GenBank/DDBJ whole genome shotgun (WGS) entry which is preliminary data.</text>
</comment>
<evidence type="ECO:0000256" key="4">
    <source>
        <dbReference type="ARBA" id="ARBA00022798"/>
    </source>
</evidence>
<keyword evidence="9" id="KW-1185">Reference proteome</keyword>
<dbReference type="GO" id="GO:0006071">
    <property type="term" value="P:glycerol metabolic process"/>
    <property type="evidence" value="ECO:0007669"/>
    <property type="project" value="UniProtKB-KW"/>
</dbReference>
<dbReference type="NCBIfam" id="NF008354">
    <property type="entry name" value="PRK11143.1"/>
    <property type="match status" value="1"/>
</dbReference>
<dbReference type="GO" id="GO:0008889">
    <property type="term" value="F:glycerophosphodiester phosphodiesterase activity"/>
    <property type="evidence" value="ECO:0007669"/>
    <property type="project" value="UniProtKB-EC"/>
</dbReference>
<comment type="catalytic activity">
    <reaction evidence="6">
        <text>a sn-glycero-3-phosphodiester + H2O = an alcohol + sn-glycerol 3-phosphate + H(+)</text>
        <dbReference type="Rhea" id="RHEA:12969"/>
        <dbReference type="ChEBI" id="CHEBI:15377"/>
        <dbReference type="ChEBI" id="CHEBI:15378"/>
        <dbReference type="ChEBI" id="CHEBI:30879"/>
        <dbReference type="ChEBI" id="CHEBI:57597"/>
        <dbReference type="ChEBI" id="CHEBI:83408"/>
        <dbReference type="EC" id="3.1.4.46"/>
    </reaction>
</comment>
<comment type="similarity">
    <text evidence="1">Belongs to the glycerophosphoryl diester phosphodiesterase family.</text>
</comment>
<dbReference type="Gene3D" id="3.20.20.190">
    <property type="entry name" value="Phosphatidylinositol (PI) phosphodiesterase"/>
    <property type="match status" value="1"/>
</dbReference>
<reference evidence="8 9" key="1">
    <citation type="submission" date="2020-08" db="EMBL/GenBank/DDBJ databases">
        <title>Genomic Encyclopedia of Type Strains, Phase IV (KMG-IV): sequencing the most valuable type-strain genomes for metagenomic binning, comparative biology and taxonomic classification.</title>
        <authorList>
            <person name="Goeker M."/>
        </authorList>
    </citation>
    <scope>NUCLEOTIDE SEQUENCE [LARGE SCALE GENOMIC DNA]</scope>
    <source>
        <strain evidence="8 9">DSM 12251</strain>
    </source>
</reference>
<dbReference type="EC" id="3.1.4.46" evidence="2"/>
<accession>A0A7W8DNZ3</accession>
<evidence type="ECO:0000256" key="6">
    <source>
        <dbReference type="ARBA" id="ARBA00047512"/>
    </source>
</evidence>
<dbReference type="PANTHER" id="PTHR43620">
    <property type="entry name" value="GLYCEROPHOSPHORYL DIESTER PHOSPHODIESTERASE"/>
    <property type="match status" value="1"/>
</dbReference>
<dbReference type="AlphaFoldDB" id="A0A7W8DNZ3"/>
<dbReference type="InterPro" id="IPR030395">
    <property type="entry name" value="GP_PDE_dom"/>
</dbReference>